<evidence type="ECO:0000313" key="3">
    <source>
        <dbReference type="Proteomes" id="UP001234989"/>
    </source>
</evidence>
<organism evidence="2 3">
    <name type="scientific">Solanum verrucosum</name>
    <dbReference type="NCBI Taxonomy" id="315347"/>
    <lineage>
        <taxon>Eukaryota</taxon>
        <taxon>Viridiplantae</taxon>
        <taxon>Streptophyta</taxon>
        <taxon>Embryophyta</taxon>
        <taxon>Tracheophyta</taxon>
        <taxon>Spermatophyta</taxon>
        <taxon>Magnoliopsida</taxon>
        <taxon>eudicotyledons</taxon>
        <taxon>Gunneridae</taxon>
        <taxon>Pentapetalae</taxon>
        <taxon>asterids</taxon>
        <taxon>lamiids</taxon>
        <taxon>Solanales</taxon>
        <taxon>Solanaceae</taxon>
        <taxon>Solanoideae</taxon>
        <taxon>Solaneae</taxon>
        <taxon>Solanum</taxon>
    </lineage>
</organism>
<dbReference type="InterPro" id="IPR056924">
    <property type="entry name" value="SH3_Tf2-1"/>
</dbReference>
<name>A0AAF0RB53_SOLVR</name>
<dbReference type="EMBL" id="CP133618">
    <property type="protein sequence ID" value="WMV37142.1"/>
    <property type="molecule type" value="Genomic_DNA"/>
</dbReference>
<dbReference type="AlphaFoldDB" id="A0AAF0RB53"/>
<accession>A0AAF0RB53</accession>
<reference evidence="2" key="1">
    <citation type="submission" date="2023-08" db="EMBL/GenBank/DDBJ databases">
        <title>A de novo genome assembly of Solanum verrucosum Schlechtendal, a Mexican diploid species geographically isolated from the other diploid A-genome species in potato relatives.</title>
        <authorList>
            <person name="Hosaka K."/>
        </authorList>
    </citation>
    <scope>NUCLEOTIDE SEQUENCE</scope>
    <source>
        <tissue evidence="2">Young leaves</tissue>
    </source>
</reference>
<evidence type="ECO:0000259" key="1">
    <source>
        <dbReference type="Pfam" id="PF24626"/>
    </source>
</evidence>
<keyword evidence="3" id="KW-1185">Reference proteome</keyword>
<dbReference type="PANTHER" id="PTHR46148">
    <property type="entry name" value="CHROMO DOMAIN-CONTAINING PROTEIN"/>
    <property type="match status" value="1"/>
</dbReference>
<evidence type="ECO:0000313" key="2">
    <source>
        <dbReference type="EMBL" id="WMV37142.1"/>
    </source>
</evidence>
<dbReference type="Pfam" id="PF24626">
    <property type="entry name" value="SH3_Tf2-1"/>
    <property type="match status" value="1"/>
</dbReference>
<gene>
    <name evidence="2" type="ORF">MTR67_030527</name>
</gene>
<dbReference type="PANTHER" id="PTHR46148:SF60">
    <property type="entry name" value="CHROMO DOMAIN-CONTAINING PROTEIN"/>
    <property type="match status" value="1"/>
</dbReference>
<dbReference type="Proteomes" id="UP001234989">
    <property type="component" value="Chromosome 7"/>
</dbReference>
<feature type="domain" description="Tf2-1-like SH3-like" evidence="1">
    <location>
        <begin position="6"/>
        <end position="55"/>
    </location>
</feature>
<protein>
    <recommendedName>
        <fullName evidence="1">Tf2-1-like SH3-like domain-containing protein</fullName>
    </recommendedName>
</protein>
<proteinExistence type="predicted"/>
<sequence>MKGVMRLRRGGTLSPRYIGTFEILKIVGDISYELVLPLIFSSIHLVFHISMLCRYIFDESYVPRYDSVQLDNWLTRDGHLVLRFSFIKFWFGSLVFDFRNVCTIFQTKLIQFGSVFQLRFNLVWYF</sequence>